<proteinExistence type="predicted"/>
<dbReference type="AlphaFoldDB" id="A0A7Y9QWX5"/>
<dbReference type="SUPFAM" id="SSF52091">
    <property type="entry name" value="SpoIIaa-like"/>
    <property type="match status" value="1"/>
</dbReference>
<dbReference type="Pfam" id="PF01740">
    <property type="entry name" value="STAS"/>
    <property type="match status" value="1"/>
</dbReference>
<dbReference type="RefSeq" id="WP_179633794.1">
    <property type="nucleotide sequence ID" value="NZ_JACCFH010000001.1"/>
</dbReference>
<dbReference type="Pfam" id="PF14361">
    <property type="entry name" value="RsbRD_N"/>
    <property type="match status" value="1"/>
</dbReference>
<reference evidence="3 4" key="1">
    <citation type="submission" date="2020-07" db="EMBL/GenBank/DDBJ databases">
        <title>Genomic Encyclopedia of Archaeal and Bacterial Type Strains, Phase II (KMG-II): from individual species to whole genera.</title>
        <authorList>
            <person name="Goeker M."/>
        </authorList>
    </citation>
    <scope>NUCLEOTIDE SEQUENCE [LARGE SCALE GENOMIC DNA]</scope>
    <source>
        <strain evidence="3 4">DSM 21226</strain>
    </source>
</reference>
<feature type="domain" description="STAS" evidence="2">
    <location>
        <begin position="160"/>
        <end position="271"/>
    </location>
</feature>
<dbReference type="InterPro" id="IPR025751">
    <property type="entry name" value="RsbRD_N_dom"/>
</dbReference>
<dbReference type="Gene3D" id="3.30.750.24">
    <property type="entry name" value="STAS domain"/>
    <property type="match status" value="1"/>
</dbReference>
<gene>
    <name evidence="3" type="ORF">BDD16_001959</name>
</gene>
<dbReference type="PANTHER" id="PTHR33745:SF3">
    <property type="entry name" value="RSBT CO-ANTAGONIST PROTEIN RSBRC"/>
    <property type="match status" value="1"/>
</dbReference>
<evidence type="ECO:0000259" key="2">
    <source>
        <dbReference type="PROSITE" id="PS50801"/>
    </source>
</evidence>
<dbReference type="InterPro" id="IPR051932">
    <property type="entry name" value="Bact_StressResp_Reg"/>
</dbReference>
<sequence length="287" mass="30641">MPSPSVAPALQQLISDHHDELLTDWKARLGSPALAGADMDSLHAEMNELLDALRHALGQTDQLEAAAAQQQLDGVLRSASQVRAARGQAPEASVRFVQSCKDVLLARLMAPGTCDPTLQTEALWRLQSLLDRCVMTLVSQFVTTRESVIRSQAQSLLDMSTPVITLWDSILLLPLVGIVDSVRAVQVAERLLEAIGRTEAEVTLIDVTGVPVMDTSVARHLLRTVAAAEMLGTQVILTGISPSTALTMVKLGIDLSAVPTRGSLKAGVVLALRMTGRQLNGHLQKGG</sequence>
<dbReference type="InterPro" id="IPR002645">
    <property type="entry name" value="STAS_dom"/>
</dbReference>
<dbReference type="PROSITE" id="PS50801">
    <property type="entry name" value="STAS"/>
    <property type="match status" value="1"/>
</dbReference>
<comment type="caution">
    <text evidence="3">The sequence shown here is derived from an EMBL/GenBank/DDBJ whole genome shotgun (WGS) entry which is preliminary data.</text>
</comment>
<dbReference type="CDD" id="cd07041">
    <property type="entry name" value="STAS_RsbR_RsbS_like"/>
    <property type="match status" value="1"/>
</dbReference>
<keyword evidence="4" id="KW-1185">Reference proteome</keyword>
<dbReference type="InterPro" id="IPR036513">
    <property type="entry name" value="STAS_dom_sf"/>
</dbReference>
<keyword evidence="1" id="KW-0597">Phosphoprotein</keyword>
<dbReference type="PANTHER" id="PTHR33745">
    <property type="entry name" value="RSBT ANTAGONIST PROTEIN RSBS-RELATED"/>
    <property type="match status" value="1"/>
</dbReference>
<dbReference type="EMBL" id="JACCFH010000001">
    <property type="protein sequence ID" value="NYG32973.1"/>
    <property type="molecule type" value="Genomic_DNA"/>
</dbReference>
<evidence type="ECO:0000256" key="1">
    <source>
        <dbReference type="ARBA" id="ARBA00022553"/>
    </source>
</evidence>
<dbReference type="Proteomes" id="UP000518288">
    <property type="component" value="Unassembled WGS sequence"/>
</dbReference>
<accession>A0A7Y9QWX5</accession>
<name>A0A7Y9QWX5_9BURK</name>
<evidence type="ECO:0000313" key="3">
    <source>
        <dbReference type="EMBL" id="NYG32973.1"/>
    </source>
</evidence>
<evidence type="ECO:0000313" key="4">
    <source>
        <dbReference type="Proteomes" id="UP000518288"/>
    </source>
</evidence>
<organism evidence="3 4">
    <name type="scientific">Sphaerotilus montanus</name>
    <dbReference type="NCBI Taxonomy" id="522889"/>
    <lineage>
        <taxon>Bacteria</taxon>
        <taxon>Pseudomonadati</taxon>
        <taxon>Pseudomonadota</taxon>
        <taxon>Betaproteobacteria</taxon>
        <taxon>Burkholderiales</taxon>
        <taxon>Sphaerotilaceae</taxon>
        <taxon>Sphaerotilus</taxon>
    </lineage>
</organism>
<protein>
    <submittedName>
        <fullName evidence="3">RsbT co-antagonist protein RsbR</fullName>
    </submittedName>
</protein>